<dbReference type="EMBL" id="AJYA01000016">
    <property type="protein sequence ID" value="EIM77218.1"/>
    <property type="molecule type" value="Genomic_DNA"/>
</dbReference>
<keyword evidence="1" id="KW-0418">Kinase</keyword>
<evidence type="ECO:0000256" key="1">
    <source>
        <dbReference type="ARBA" id="ARBA00022527"/>
    </source>
</evidence>
<dbReference type="Proteomes" id="UP000005551">
    <property type="component" value="Unassembled WGS sequence"/>
</dbReference>
<dbReference type="InterPro" id="IPR036890">
    <property type="entry name" value="HATPase_C_sf"/>
</dbReference>
<keyword evidence="1" id="KW-0808">Transferase</keyword>
<dbReference type="InterPro" id="IPR050267">
    <property type="entry name" value="Anti-sigma-factor_SerPK"/>
</dbReference>
<keyword evidence="1" id="KW-0723">Serine/threonine-protein kinase</keyword>
<evidence type="ECO:0000313" key="4">
    <source>
        <dbReference type="Proteomes" id="UP000005551"/>
    </source>
</evidence>
<organism evidence="3 4">
    <name type="scientific">Nitritalea halalkaliphila LW7</name>
    <dbReference type="NCBI Taxonomy" id="1189621"/>
    <lineage>
        <taxon>Bacteria</taxon>
        <taxon>Pseudomonadati</taxon>
        <taxon>Bacteroidota</taxon>
        <taxon>Cytophagia</taxon>
        <taxon>Cytophagales</taxon>
        <taxon>Cyclobacteriaceae</taxon>
        <taxon>Nitritalea</taxon>
    </lineage>
</organism>
<dbReference type="Gene3D" id="3.30.565.10">
    <property type="entry name" value="Histidine kinase-like ATPase, C-terminal domain"/>
    <property type="match status" value="1"/>
</dbReference>
<dbReference type="PANTHER" id="PTHR35526">
    <property type="entry name" value="ANTI-SIGMA-F FACTOR RSBW-RELATED"/>
    <property type="match status" value="1"/>
</dbReference>
<sequence length="137" mass="15768">MGAQVFTLQKGLDQLGELRSFIRSQLARTPMKEEKQMMVVLAIEEVCANLIIHEFKQRDGESIVVSIRNTDKKIIFEIKNRGGSFNMLEYQEPNLREVKASKRKGGMGIALIKRIIDHIEYDISPEYNTCRLIKVLD</sequence>
<keyword evidence="4" id="KW-1185">Reference proteome</keyword>
<evidence type="ECO:0000259" key="2">
    <source>
        <dbReference type="Pfam" id="PF13581"/>
    </source>
</evidence>
<dbReference type="GO" id="GO:0004674">
    <property type="term" value="F:protein serine/threonine kinase activity"/>
    <property type="evidence" value="ECO:0007669"/>
    <property type="project" value="UniProtKB-KW"/>
</dbReference>
<keyword evidence="3" id="KW-0067">ATP-binding</keyword>
<dbReference type="SUPFAM" id="SSF55874">
    <property type="entry name" value="ATPase domain of HSP90 chaperone/DNA topoisomerase II/histidine kinase"/>
    <property type="match status" value="1"/>
</dbReference>
<name>I5C5W6_9BACT</name>
<proteinExistence type="predicted"/>
<reference evidence="3 4" key="1">
    <citation type="submission" date="2012-05" db="EMBL/GenBank/DDBJ databases">
        <title>Genome sequence of Nitritalea halalkaliphila LW7.</title>
        <authorList>
            <person name="Jangir P.K."/>
            <person name="Singh A."/>
            <person name="Shivaji S."/>
            <person name="Sharma R."/>
        </authorList>
    </citation>
    <scope>NUCLEOTIDE SEQUENCE [LARGE SCALE GENOMIC DNA]</scope>
    <source>
        <strain evidence="3 4">LW7</strain>
    </source>
</reference>
<accession>I5C5W6</accession>
<keyword evidence="3" id="KW-0547">Nucleotide-binding</keyword>
<feature type="domain" description="Histidine kinase/HSP90-like ATPase" evidence="2">
    <location>
        <begin position="12"/>
        <end position="134"/>
    </location>
</feature>
<comment type="caution">
    <text evidence="3">The sequence shown here is derived from an EMBL/GenBank/DDBJ whole genome shotgun (WGS) entry which is preliminary data.</text>
</comment>
<dbReference type="CDD" id="cd16936">
    <property type="entry name" value="HATPase_RsbW-like"/>
    <property type="match status" value="1"/>
</dbReference>
<dbReference type="RefSeq" id="WP_009054513.1">
    <property type="nucleotide sequence ID" value="NZ_AJYA01000016.1"/>
</dbReference>
<dbReference type="InterPro" id="IPR003594">
    <property type="entry name" value="HATPase_dom"/>
</dbReference>
<dbReference type="STRING" id="1189621.A3SI_08069"/>
<evidence type="ECO:0000313" key="3">
    <source>
        <dbReference type="EMBL" id="EIM77218.1"/>
    </source>
</evidence>
<dbReference type="GO" id="GO:0005524">
    <property type="term" value="F:ATP binding"/>
    <property type="evidence" value="ECO:0007669"/>
    <property type="project" value="UniProtKB-KW"/>
</dbReference>
<dbReference type="AlphaFoldDB" id="I5C5W6"/>
<gene>
    <name evidence="3" type="ORF">A3SI_08069</name>
</gene>
<dbReference type="OrthoDB" id="9792240at2"/>
<dbReference type="Pfam" id="PF13581">
    <property type="entry name" value="HATPase_c_2"/>
    <property type="match status" value="1"/>
</dbReference>
<protein>
    <submittedName>
        <fullName evidence="3">ATP-binding protein</fullName>
    </submittedName>
</protein>